<dbReference type="EMBL" id="BGPR01002508">
    <property type="protein sequence ID" value="GBM74646.1"/>
    <property type="molecule type" value="Genomic_DNA"/>
</dbReference>
<dbReference type="Proteomes" id="UP000499080">
    <property type="component" value="Unassembled WGS sequence"/>
</dbReference>
<accession>A0A4Y2IC65</accession>
<name>A0A4Y2IC65_ARAVE</name>
<proteinExistence type="predicted"/>
<sequence length="67" mass="7664">MARSRGSPTWGPVPRPHPTISYPKAAEDHSVLSFKSLNYPQFRLVCLDLLFPMVPCTSRRLRAYFVT</sequence>
<evidence type="ECO:0000313" key="1">
    <source>
        <dbReference type="EMBL" id="GBM74646.1"/>
    </source>
</evidence>
<reference evidence="1 2" key="1">
    <citation type="journal article" date="2019" name="Sci. Rep.">
        <title>Orb-weaving spider Araneus ventricosus genome elucidates the spidroin gene catalogue.</title>
        <authorList>
            <person name="Kono N."/>
            <person name="Nakamura H."/>
            <person name="Ohtoshi R."/>
            <person name="Moran D.A.P."/>
            <person name="Shinohara A."/>
            <person name="Yoshida Y."/>
            <person name="Fujiwara M."/>
            <person name="Mori M."/>
            <person name="Tomita M."/>
            <person name="Arakawa K."/>
        </authorList>
    </citation>
    <scope>NUCLEOTIDE SEQUENCE [LARGE SCALE GENOMIC DNA]</scope>
</reference>
<comment type="caution">
    <text evidence="1">The sequence shown here is derived from an EMBL/GenBank/DDBJ whole genome shotgun (WGS) entry which is preliminary data.</text>
</comment>
<protein>
    <submittedName>
        <fullName evidence="1">Uncharacterized protein</fullName>
    </submittedName>
</protein>
<dbReference type="AlphaFoldDB" id="A0A4Y2IC65"/>
<gene>
    <name evidence="1" type="ORF">AVEN_54855_1</name>
</gene>
<keyword evidence="2" id="KW-1185">Reference proteome</keyword>
<organism evidence="1 2">
    <name type="scientific">Araneus ventricosus</name>
    <name type="common">Orbweaver spider</name>
    <name type="synonym">Epeira ventricosa</name>
    <dbReference type="NCBI Taxonomy" id="182803"/>
    <lineage>
        <taxon>Eukaryota</taxon>
        <taxon>Metazoa</taxon>
        <taxon>Ecdysozoa</taxon>
        <taxon>Arthropoda</taxon>
        <taxon>Chelicerata</taxon>
        <taxon>Arachnida</taxon>
        <taxon>Araneae</taxon>
        <taxon>Araneomorphae</taxon>
        <taxon>Entelegynae</taxon>
        <taxon>Araneoidea</taxon>
        <taxon>Araneidae</taxon>
        <taxon>Araneus</taxon>
    </lineage>
</organism>
<evidence type="ECO:0000313" key="2">
    <source>
        <dbReference type="Proteomes" id="UP000499080"/>
    </source>
</evidence>